<evidence type="ECO:0000313" key="2">
    <source>
        <dbReference type="Proteomes" id="UP001143328"/>
    </source>
</evidence>
<sequence length="117" mass="12767">MSAFIKRRPFSTVLLIIVVALAALAWVNRVHLAAFPGIIGALSAKEYCSCRYVMDNEAGYCKSYVKQIIPISGFFDDEANKRVTARGLGSTQTAQWKSQREGCQLLPQAAELPAGSN</sequence>
<evidence type="ECO:0000313" key="1">
    <source>
        <dbReference type="EMBL" id="GLK89018.1"/>
    </source>
</evidence>
<evidence type="ECO:0008006" key="3">
    <source>
        <dbReference type="Google" id="ProtNLM"/>
    </source>
</evidence>
<name>A0A9W6K8Q2_9PSED</name>
<dbReference type="EMBL" id="BSFN01000005">
    <property type="protein sequence ID" value="GLK89018.1"/>
    <property type="molecule type" value="Genomic_DNA"/>
</dbReference>
<dbReference type="RefSeq" id="WP_271195232.1">
    <property type="nucleotide sequence ID" value="NZ_BSFN01000005.1"/>
</dbReference>
<comment type="caution">
    <text evidence="1">The sequence shown here is derived from an EMBL/GenBank/DDBJ whole genome shotgun (WGS) entry which is preliminary data.</text>
</comment>
<protein>
    <recommendedName>
        <fullName evidence="3">Amidase</fullName>
    </recommendedName>
</protein>
<accession>A0A9W6K8Q2</accession>
<gene>
    <name evidence="1" type="ORF">GCM10017655_20800</name>
</gene>
<organism evidence="1 2">
    <name type="scientific">Pseudomonas turukhanskensis</name>
    <dbReference type="NCBI Taxonomy" id="1806536"/>
    <lineage>
        <taxon>Bacteria</taxon>
        <taxon>Pseudomonadati</taxon>
        <taxon>Pseudomonadota</taxon>
        <taxon>Gammaproteobacteria</taxon>
        <taxon>Pseudomonadales</taxon>
        <taxon>Pseudomonadaceae</taxon>
        <taxon>Pseudomonas</taxon>
    </lineage>
</organism>
<reference evidence="1" key="2">
    <citation type="submission" date="2023-01" db="EMBL/GenBank/DDBJ databases">
        <authorList>
            <person name="Sun Q."/>
            <person name="Evtushenko L."/>
        </authorList>
    </citation>
    <scope>NUCLEOTIDE SEQUENCE</scope>
    <source>
        <strain evidence="1">VKM B-2935</strain>
    </source>
</reference>
<proteinExistence type="predicted"/>
<reference evidence="1" key="1">
    <citation type="journal article" date="2014" name="Int. J. Syst. Evol. Microbiol.">
        <title>Complete genome sequence of Corynebacterium casei LMG S-19264T (=DSM 44701T), isolated from a smear-ripened cheese.</title>
        <authorList>
            <consortium name="US DOE Joint Genome Institute (JGI-PGF)"/>
            <person name="Walter F."/>
            <person name="Albersmeier A."/>
            <person name="Kalinowski J."/>
            <person name="Ruckert C."/>
        </authorList>
    </citation>
    <scope>NUCLEOTIDE SEQUENCE</scope>
    <source>
        <strain evidence="1">VKM B-2935</strain>
    </source>
</reference>
<dbReference type="Proteomes" id="UP001143328">
    <property type="component" value="Unassembled WGS sequence"/>
</dbReference>
<dbReference type="AlphaFoldDB" id="A0A9W6K8Q2"/>
<keyword evidence="2" id="KW-1185">Reference proteome</keyword>